<dbReference type="Pfam" id="PF00239">
    <property type="entry name" value="Resolvase"/>
    <property type="match status" value="1"/>
</dbReference>
<evidence type="ECO:0000256" key="4">
    <source>
        <dbReference type="PIRSR" id="PIRSR606118-50"/>
    </source>
</evidence>
<keyword evidence="3" id="KW-0233">DNA recombination</keyword>
<dbReference type="InterPro" id="IPR006119">
    <property type="entry name" value="Resolv_N"/>
</dbReference>
<feature type="active site" description="O-(5'-phospho-DNA)-serine intermediate" evidence="4 5">
    <location>
        <position position="10"/>
    </location>
</feature>
<dbReference type="Gene3D" id="3.40.50.1390">
    <property type="entry name" value="Resolvase, N-terminal catalytic domain"/>
    <property type="match status" value="1"/>
</dbReference>
<evidence type="ECO:0000313" key="9">
    <source>
        <dbReference type="Proteomes" id="UP000246635"/>
    </source>
</evidence>
<reference evidence="8 9" key="1">
    <citation type="submission" date="2018-05" db="EMBL/GenBank/DDBJ databases">
        <title>Genomic Encyclopedia of Type Strains, Phase III (KMG-III): the genomes of soil and plant-associated and newly described type strains.</title>
        <authorList>
            <person name="Whitman W."/>
        </authorList>
    </citation>
    <scope>NUCLEOTIDE SEQUENCE [LARGE SCALE GENOMIC DNA]</scope>
    <source>
        <strain evidence="8 9">CECT 5696</strain>
    </source>
</reference>
<dbReference type="InterPro" id="IPR006118">
    <property type="entry name" value="Recombinase_CS"/>
</dbReference>
<dbReference type="Pfam" id="PF07508">
    <property type="entry name" value="Recombinase"/>
    <property type="match status" value="1"/>
</dbReference>
<evidence type="ECO:0000259" key="7">
    <source>
        <dbReference type="PROSITE" id="PS51737"/>
    </source>
</evidence>
<gene>
    <name evidence="8" type="ORF">DFQ01_101521</name>
</gene>
<sequence length="288" mass="32912">MKVAIYVRVSTQEQAKDGYSIDAQTKLLTQHFTNAGYEIYEVYKDEGYSGKDIKGRPAMVKLLEDSNKGLFDTVAVWKVTRLARVHLHTLQILETFEKNNIKFFSLSDENIDASTPIGKAMFHIMGTFAEFERNQIIENVKMGMNERAEQGKWNGGSVLGYKSENKKLVIIDDEANIVRRVFDLYVNGKGYKAIANQLNRDGYKTKQKNDFAIATVRTIITNPLYAGFIRFNQHLDWTDKRRKGVNKDYILVKGEHDAIIPPSVWDAAVSMNKISHINQQRPLRVTSL</sequence>
<dbReference type="CDD" id="cd00338">
    <property type="entry name" value="Ser_Recombinase"/>
    <property type="match status" value="1"/>
</dbReference>
<dbReference type="InterPro" id="IPR038109">
    <property type="entry name" value="DNA_bind_recomb_sf"/>
</dbReference>
<dbReference type="AlphaFoldDB" id="A0A2V2Z139"/>
<dbReference type="InterPro" id="IPR050639">
    <property type="entry name" value="SSR_resolvase"/>
</dbReference>
<dbReference type="SUPFAM" id="SSF53041">
    <property type="entry name" value="Resolvase-like"/>
    <property type="match status" value="1"/>
</dbReference>
<accession>A0A2V2Z139</accession>
<dbReference type="RefSeq" id="WP_110042297.1">
    <property type="nucleotide sequence ID" value="NZ_CP054613.1"/>
</dbReference>
<evidence type="ECO:0000256" key="1">
    <source>
        <dbReference type="ARBA" id="ARBA00022908"/>
    </source>
</evidence>
<dbReference type="Gene3D" id="3.90.1750.20">
    <property type="entry name" value="Putative Large Serine Recombinase, Chain B, Domain 2"/>
    <property type="match status" value="1"/>
</dbReference>
<dbReference type="PANTHER" id="PTHR30461:SF23">
    <property type="entry name" value="DNA RECOMBINASE-RELATED"/>
    <property type="match status" value="1"/>
</dbReference>
<dbReference type="GO" id="GO:0015074">
    <property type="term" value="P:DNA integration"/>
    <property type="evidence" value="ECO:0007669"/>
    <property type="project" value="UniProtKB-KW"/>
</dbReference>
<dbReference type="GO" id="GO:0000150">
    <property type="term" value="F:DNA strand exchange activity"/>
    <property type="evidence" value="ECO:0007669"/>
    <property type="project" value="InterPro"/>
</dbReference>
<evidence type="ECO:0000259" key="6">
    <source>
        <dbReference type="PROSITE" id="PS51736"/>
    </source>
</evidence>
<dbReference type="InterPro" id="IPR036162">
    <property type="entry name" value="Resolvase-like_N_sf"/>
</dbReference>
<keyword evidence="9" id="KW-1185">Reference proteome</keyword>
<dbReference type="Proteomes" id="UP000246635">
    <property type="component" value="Unassembled WGS sequence"/>
</dbReference>
<organism evidence="8 9">
    <name type="scientific">Paenibacillus cellulosilyticus</name>
    <dbReference type="NCBI Taxonomy" id="375489"/>
    <lineage>
        <taxon>Bacteria</taxon>
        <taxon>Bacillati</taxon>
        <taxon>Bacillota</taxon>
        <taxon>Bacilli</taxon>
        <taxon>Bacillales</taxon>
        <taxon>Paenibacillaceae</taxon>
        <taxon>Paenibacillus</taxon>
    </lineage>
</organism>
<dbReference type="OrthoDB" id="9811097at2"/>
<dbReference type="PANTHER" id="PTHR30461">
    <property type="entry name" value="DNA-INVERTASE FROM LAMBDOID PROPHAGE"/>
    <property type="match status" value="1"/>
</dbReference>
<dbReference type="SMART" id="SM00857">
    <property type="entry name" value="Resolvase"/>
    <property type="match status" value="1"/>
</dbReference>
<evidence type="ECO:0000256" key="5">
    <source>
        <dbReference type="PROSITE-ProRule" id="PRU10137"/>
    </source>
</evidence>
<comment type="caution">
    <text evidence="8">The sequence shown here is derived from an EMBL/GenBank/DDBJ whole genome shotgun (WGS) entry which is preliminary data.</text>
</comment>
<keyword evidence="1" id="KW-0229">DNA integration</keyword>
<feature type="domain" description="Recombinase" evidence="7">
    <location>
        <begin position="158"/>
        <end position="281"/>
    </location>
</feature>
<dbReference type="PROSITE" id="PS51736">
    <property type="entry name" value="RECOMBINASES_3"/>
    <property type="match status" value="1"/>
</dbReference>
<protein>
    <submittedName>
        <fullName evidence="8">DNA invertase Pin-like site-specific DNA recombinase</fullName>
    </submittedName>
</protein>
<feature type="domain" description="Resolvase/invertase-type recombinase catalytic" evidence="6">
    <location>
        <begin position="2"/>
        <end position="151"/>
    </location>
</feature>
<keyword evidence="2" id="KW-0238">DNA-binding</keyword>
<dbReference type="GO" id="GO:0003677">
    <property type="term" value="F:DNA binding"/>
    <property type="evidence" value="ECO:0007669"/>
    <property type="project" value="UniProtKB-KW"/>
</dbReference>
<proteinExistence type="predicted"/>
<evidence type="ECO:0000256" key="3">
    <source>
        <dbReference type="ARBA" id="ARBA00023172"/>
    </source>
</evidence>
<dbReference type="EMBL" id="QGTQ01000001">
    <property type="protein sequence ID" value="PWW08795.1"/>
    <property type="molecule type" value="Genomic_DNA"/>
</dbReference>
<name>A0A2V2Z139_9BACL</name>
<dbReference type="PROSITE" id="PS51737">
    <property type="entry name" value="RECOMBINASE_DNA_BIND"/>
    <property type="match status" value="1"/>
</dbReference>
<evidence type="ECO:0000256" key="2">
    <source>
        <dbReference type="ARBA" id="ARBA00023125"/>
    </source>
</evidence>
<evidence type="ECO:0000313" key="8">
    <source>
        <dbReference type="EMBL" id="PWW08795.1"/>
    </source>
</evidence>
<dbReference type="InterPro" id="IPR011109">
    <property type="entry name" value="DNA_bind_recombinase_dom"/>
</dbReference>
<dbReference type="PROSITE" id="PS00397">
    <property type="entry name" value="RECOMBINASES_1"/>
    <property type="match status" value="1"/>
</dbReference>